<gene>
    <name evidence="1" type="ORF">DF3PA_90095</name>
</gene>
<reference evidence="1" key="1">
    <citation type="submission" date="2018-11" db="EMBL/GenBank/DDBJ databases">
        <authorList>
            <person name="Onetto C."/>
        </authorList>
    </citation>
    <scope>NUCLEOTIDE SEQUENCE [LARGE SCALE GENOMIC DNA]</scope>
</reference>
<dbReference type="EMBL" id="UXAT02000054">
    <property type="protein sequence ID" value="VUX48078.1"/>
    <property type="molecule type" value="Genomic_DNA"/>
</dbReference>
<sequence length="128" mass="14548">MAWRSIAGGRRGVARVAFSLFAAGRMGDSLAVEFSALDRAALVRIQVPQPRDDEAQRAPEKASKLLVEYADHPRKRRQVLFQGVRIEFPKNVERPLALRIGVPAGARRRFECVLHNMSSPCLQRRERW</sequence>
<proteinExistence type="predicted"/>
<accession>A0A564WJ86</accession>
<comment type="caution">
    <text evidence="1">The sequence shown here is derived from an EMBL/GenBank/DDBJ whole genome shotgun (WGS) entry which is preliminary data.</text>
</comment>
<keyword evidence="2" id="KW-1185">Reference proteome</keyword>
<evidence type="ECO:0000313" key="2">
    <source>
        <dbReference type="Proteomes" id="UP000326641"/>
    </source>
</evidence>
<name>A0A564WJ86_9PROT</name>
<protein>
    <submittedName>
        <fullName evidence="1">Uncharacterized protein</fullName>
    </submittedName>
</protein>
<dbReference type="AlphaFoldDB" id="A0A564WJ86"/>
<organism evidence="1 2">
    <name type="scientific">Candidatus Defluviicoccus seviourii</name>
    <dbReference type="NCBI Taxonomy" id="2565273"/>
    <lineage>
        <taxon>Bacteria</taxon>
        <taxon>Pseudomonadati</taxon>
        <taxon>Pseudomonadota</taxon>
        <taxon>Alphaproteobacteria</taxon>
        <taxon>Rhodospirillales</taxon>
        <taxon>Rhodospirillaceae</taxon>
        <taxon>Defluviicoccus</taxon>
    </lineage>
</organism>
<evidence type="ECO:0000313" key="1">
    <source>
        <dbReference type="EMBL" id="VUX48078.1"/>
    </source>
</evidence>
<dbReference type="Proteomes" id="UP000326641">
    <property type="component" value="Unassembled WGS sequence"/>
</dbReference>